<evidence type="ECO:0000259" key="2">
    <source>
        <dbReference type="PROSITE" id="PS51207"/>
    </source>
</evidence>
<keyword evidence="1" id="KW-0472">Membrane</keyword>
<reference evidence="3" key="1">
    <citation type="submission" date="2021-06" db="EMBL/GenBank/DDBJ databases">
        <title>Parelaphostrongylus tenuis whole genome reference sequence.</title>
        <authorList>
            <person name="Garwood T.J."/>
            <person name="Larsen P.A."/>
            <person name="Fountain-Jones N.M."/>
            <person name="Garbe J.R."/>
            <person name="Macchietto M.G."/>
            <person name="Kania S.A."/>
            <person name="Gerhold R.W."/>
            <person name="Richards J.E."/>
            <person name="Wolf T.M."/>
        </authorList>
    </citation>
    <scope>NUCLEOTIDE SEQUENCE</scope>
    <source>
        <strain evidence="3">MNPRO001-30</strain>
        <tissue evidence="3">Meninges</tissue>
    </source>
</reference>
<accession>A0AAD5MCJ8</accession>
<protein>
    <recommendedName>
        <fullName evidence="2">PXA domain-containing protein</fullName>
    </recommendedName>
</protein>
<dbReference type="EMBL" id="JAHQIW010000171">
    <property type="protein sequence ID" value="KAJ1346446.1"/>
    <property type="molecule type" value="Genomic_DNA"/>
</dbReference>
<dbReference type="PROSITE" id="PS51207">
    <property type="entry name" value="PXA"/>
    <property type="match status" value="1"/>
</dbReference>
<sequence length="492" mass="56279">MLCCNQISVRFMLLMLLNVRTTSIWPGTTLSLLKFPVMRPTTYRLELRRRRLLQTRAWLKKEMYSRKLLLQNTKDPKYAVLVGTIQNTFKEKDEELQPVPVARILAEEEDRTSNRWSLQDELFKKGMWCYDTPGTINDEQVLSLFTLDELIHVLPRHLLQPRTALVPTGYSLLIGGVARIDVEECIKDGRLLLTTFASEDLPLNCMPTCEVDEFLKENLGTDALVVPRGKERLSQWPAMDSRVFELRGKKGGGAVADIVLSSIGWVSVTSSSSLIRIRSYTPYGKGLTTRAPMLPFAADLRGKRIPGTRFYKVKPVEFPVNVRRLKALKRRKLCDKPLMAPLKTKEVFERHLWLRPTAYLSTAIAVLIYVGFGVIPTICCFCSLFLGATTAAWIANSSDGRFLYPLICNWFSNEVKAPHRFTESAASFESSKLRSFPWKELLVPSSVNEALESLLDQLIDEYVNNWYESGISRDRDFLNEIRYQIRFVCSQL</sequence>
<dbReference type="PANTHER" id="PTHR46406:SF1">
    <property type="entry name" value="NITRIC OXIDE-ASSOCIATED PROTEIN 1"/>
    <property type="match status" value="1"/>
</dbReference>
<dbReference type="InterPro" id="IPR052807">
    <property type="entry name" value="Mito_transl_resp_regulator"/>
</dbReference>
<gene>
    <name evidence="3" type="ORF">KIN20_001225</name>
</gene>
<dbReference type="Proteomes" id="UP001196413">
    <property type="component" value="Unassembled WGS sequence"/>
</dbReference>
<comment type="caution">
    <text evidence="3">The sequence shown here is derived from an EMBL/GenBank/DDBJ whole genome shotgun (WGS) entry which is preliminary data.</text>
</comment>
<feature type="transmembrane region" description="Helical" evidence="1">
    <location>
        <begin position="366"/>
        <end position="395"/>
    </location>
</feature>
<keyword evidence="1" id="KW-1133">Transmembrane helix</keyword>
<name>A0AAD5MCJ8_PARTN</name>
<feature type="domain" description="PXA" evidence="2">
    <location>
        <begin position="444"/>
        <end position="492"/>
    </location>
</feature>
<dbReference type="InterPro" id="IPR003114">
    <property type="entry name" value="Phox_assoc"/>
</dbReference>
<evidence type="ECO:0000256" key="1">
    <source>
        <dbReference type="SAM" id="Phobius"/>
    </source>
</evidence>
<dbReference type="Pfam" id="PF02194">
    <property type="entry name" value="PXA"/>
    <property type="match status" value="1"/>
</dbReference>
<keyword evidence="4" id="KW-1185">Reference proteome</keyword>
<organism evidence="3 4">
    <name type="scientific">Parelaphostrongylus tenuis</name>
    <name type="common">Meningeal worm</name>
    <dbReference type="NCBI Taxonomy" id="148309"/>
    <lineage>
        <taxon>Eukaryota</taxon>
        <taxon>Metazoa</taxon>
        <taxon>Ecdysozoa</taxon>
        <taxon>Nematoda</taxon>
        <taxon>Chromadorea</taxon>
        <taxon>Rhabditida</taxon>
        <taxon>Rhabditina</taxon>
        <taxon>Rhabditomorpha</taxon>
        <taxon>Strongyloidea</taxon>
        <taxon>Metastrongylidae</taxon>
        <taxon>Parelaphostrongylus</taxon>
    </lineage>
</organism>
<dbReference type="AlphaFoldDB" id="A0AAD5MCJ8"/>
<evidence type="ECO:0000313" key="3">
    <source>
        <dbReference type="EMBL" id="KAJ1346446.1"/>
    </source>
</evidence>
<proteinExistence type="predicted"/>
<dbReference type="PANTHER" id="PTHR46406">
    <property type="entry name" value="NITRIC OXIDE-ASSOCIATED PROTEIN 1"/>
    <property type="match status" value="1"/>
</dbReference>
<evidence type="ECO:0000313" key="4">
    <source>
        <dbReference type="Proteomes" id="UP001196413"/>
    </source>
</evidence>
<keyword evidence="1" id="KW-0812">Transmembrane</keyword>